<dbReference type="SUPFAM" id="SSF53590">
    <property type="entry name" value="Nucleoside hydrolase"/>
    <property type="match status" value="1"/>
</dbReference>
<evidence type="ECO:0000313" key="5">
    <source>
        <dbReference type="Proteomes" id="UP000248066"/>
    </source>
</evidence>
<evidence type="ECO:0000259" key="3">
    <source>
        <dbReference type="Pfam" id="PF01156"/>
    </source>
</evidence>
<comment type="caution">
    <text evidence="4">The sequence shown here is derived from an EMBL/GenBank/DDBJ whole genome shotgun (WGS) entry which is preliminary data.</text>
</comment>
<dbReference type="RefSeq" id="WP_110520749.1">
    <property type="nucleotide sequence ID" value="NZ_PDOF01000002.1"/>
</dbReference>
<keyword evidence="2" id="KW-0326">Glycosidase</keyword>
<dbReference type="CDD" id="cd00455">
    <property type="entry name" value="nuc_hydro"/>
    <property type="match status" value="1"/>
</dbReference>
<dbReference type="Pfam" id="PF01156">
    <property type="entry name" value="IU_nuc_hydro"/>
    <property type="match status" value="1"/>
</dbReference>
<gene>
    <name evidence="4" type="ORF">CR205_14110</name>
</gene>
<evidence type="ECO:0000313" key="4">
    <source>
        <dbReference type="EMBL" id="PYZ96810.1"/>
    </source>
</evidence>
<dbReference type="AlphaFoldDB" id="A0A2W0H9R5"/>
<protein>
    <submittedName>
        <fullName evidence="4">Inosine/uridine-preferring nucleoside hydrolase</fullName>
    </submittedName>
</protein>
<accession>A0A2W0H9R5</accession>
<organism evidence="4 5">
    <name type="scientific">Alteribacter lacisalsi</name>
    <dbReference type="NCBI Taxonomy" id="2045244"/>
    <lineage>
        <taxon>Bacteria</taxon>
        <taxon>Bacillati</taxon>
        <taxon>Bacillota</taxon>
        <taxon>Bacilli</taxon>
        <taxon>Bacillales</taxon>
        <taxon>Bacillaceae</taxon>
        <taxon>Alteribacter</taxon>
    </lineage>
</organism>
<dbReference type="OrthoDB" id="9797882at2"/>
<dbReference type="GO" id="GO:0005829">
    <property type="term" value="C:cytosol"/>
    <property type="evidence" value="ECO:0007669"/>
    <property type="project" value="TreeGrafter"/>
</dbReference>
<dbReference type="InterPro" id="IPR036452">
    <property type="entry name" value="Ribo_hydro-like"/>
</dbReference>
<dbReference type="Gene3D" id="3.90.245.10">
    <property type="entry name" value="Ribonucleoside hydrolase-like"/>
    <property type="match status" value="1"/>
</dbReference>
<dbReference type="GO" id="GO:0008477">
    <property type="term" value="F:purine nucleosidase activity"/>
    <property type="evidence" value="ECO:0007669"/>
    <property type="project" value="TreeGrafter"/>
</dbReference>
<sequence length="327" mass="36569">MSRNTPSNDGRSPSEKKHVLLFCDPGIDDAVAIYYAHYHPDIELVGIVAEYGNTTTENAYRNTLYLQEVLGMHIPVYRGAKGPMTGREAKPHHDIHGPYGLGTINTKENVDVEVPENFFDIIDLIRAYSGRLTIVTTGRLTSLATLCLYYHDLMCEKVKEIVCMAGAFFVPGNVTPLAEANVFEDPVAAKLVIDHAPMLTIIPLNVTDQLLVPMSMIRELEEEYGYEFLTALIQYYYDFYEAATIDQLLGTPLHDVVAFSALMNPEFFTFVTYRVYVEAQGTETAGVTFPDVRVLEDLPEAPTHLVAIQANEAAFLADFKRVMEGKR</sequence>
<keyword evidence="5" id="KW-1185">Reference proteome</keyword>
<dbReference type="GO" id="GO:0006152">
    <property type="term" value="P:purine nucleoside catabolic process"/>
    <property type="evidence" value="ECO:0007669"/>
    <property type="project" value="TreeGrafter"/>
</dbReference>
<keyword evidence="1 4" id="KW-0378">Hydrolase</keyword>
<dbReference type="PANTHER" id="PTHR12304">
    <property type="entry name" value="INOSINE-URIDINE PREFERRING NUCLEOSIDE HYDROLASE"/>
    <property type="match status" value="1"/>
</dbReference>
<dbReference type="InterPro" id="IPR001910">
    <property type="entry name" value="Inosine/uridine_hydrolase_dom"/>
</dbReference>
<proteinExistence type="predicted"/>
<dbReference type="Proteomes" id="UP000248066">
    <property type="component" value="Unassembled WGS sequence"/>
</dbReference>
<evidence type="ECO:0000256" key="1">
    <source>
        <dbReference type="ARBA" id="ARBA00022801"/>
    </source>
</evidence>
<reference evidence="4 5" key="1">
    <citation type="submission" date="2017-10" db="EMBL/GenBank/DDBJ databases">
        <title>Bacillus sp. nov., a halophilic bacterium isolated from a Yangshapao Lake.</title>
        <authorList>
            <person name="Wang H."/>
        </authorList>
    </citation>
    <scope>NUCLEOTIDE SEQUENCE [LARGE SCALE GENOMIC DNA]</scope>
    <source>
        <strain evidence="4 5">YSP-3</strain>
    </source>
</reference>
<dbReference type="PANTHER" id="PTHR12304:SF4">
    <property type="entry name" value="URIDINE NUCLEOSIDASE"/>
    <property type="match status" value="1"/>
</dbReference>
<name>A0A2W0H9R5_9BACI</name>
<dbReference type="EMBL" id="PDOF01000002">
    <property type="protein sequence ID" value="PYZ96810.1"/>
    <property type="molecule type" value="Genomic_DNA"/>
</dbReference>
<feature type="domain" description="Inosine/uridine-preferring nucleoside hydrolase" evidence="3">
    <location>
        <begin position="19"/>
        <end position="316"/>
    </location>
</feature>
<evidence type="ECO:0000256" key="2">
    <source>
        <dbReference type="ARBA" id="ARBA00023295"/>
    </source>
</evidence>
<dbReference type="InterPro" id="IPR023186">
    <property type="entry name" value="IUNH"/>
</dbReference>